<evidence type="ECO:0000313" key="1">
    <source>
        <dbReference type="EMBL" id="SDN03797.1"/>
    </source>
</evidence>
<reference evidence="1 2" key="1">
    <citation type="submission" date="2016-10" db="EMBL/GenBank/DDBJ databases">
        <authorList>
            <person name="de Groot N.N."/>
        </authorList>
    </citation>
    <scope>NUCLEOTIDE SEQUENCE [LARGE SCALE GENOMIC DNA]</scope>
    <source>
        <strain evidence="1 2">CGMCC 1.5012</strain>
    </source>
</reference>
<sequence>MYYMRFINDDGSSEEFEVHQGHIFCKCHECGQEFTPRCIEFDKQFDYEEESFFWNACPDCIKMREAENNRQAMKLAHIELAEKLSRVFKKEITPADVQQFIDDNKGSGCQDIDDAIQKRFGSGSRFVSAREEPQIAQQGKSITI</sequence>
<name>A0A1G9Y448_9FIRM</name>
<keyword evidence="2" id="KW-1185">Reference proteome</keyword>
<evidence type="ECO:0000313" key="2">
    <source>
        <dbReference type="Proteomes" id="UP000199182"/>
    </source>
</evidence>
<dbReference type="Proteomes" id="UP000199182">
    <property type="component" value="Unassembled WGS sequence"/>
</dbReference>
<dbReference type="AlphaFoldDB" id="A0A1G9Y448"/>
<dbReference type="RefSeq" id="WP_092639044.1">
    <property type="nucleotide sequence ID" value="NZ_FNID01000010.1"/>
</dbReference>
<gene>
    <name evidence="1" type="ORF">SAMN05192585_11010</name>
</gene>
<organism evidence="1 2">
    <name type="scientific">Acetanaerobacterium elongatum</name>
    <dbReference type="NCBI Taxonomy" id="258515"/>
    <lineage>
        <taxon>Bacteria</taxon>
        <taxon>Bacillati</taxon>
        <taxon>Bacillota</taxon>
        <taxon>Clostridia</taxon>
        <taxon>Eubacteriales</taxon>
        <taxon>Oscillospiraceae</taxon>
        <taxon>Acetanaerobacterium</taxon>
    </lineage>
</organism>
<dbReference type="EMBL" id="FNID01000010">
    <property type="protein sequence ID" value="SDN03797.1"/>
    <property type="molecule type" value="Genomic_DNA"/>
</dbReference>
<dbReference type="OrthoDB" id="1666638at2"/>
<protein>
    <submittedName>
        <fullName evidence="1">Uncharacterized protein</fullName>
    </submittedName>
</protein>
<proteinExistence type="predicted"/>
<accession>A0A1G9Y448</accession>